<dbReference type="GO" id="GO:0102559">
    <property type="term" value="F:peptide chain release factor N(5)-glutamine methyltransferase activity"/>
    <property type="evidence" value="ECO:0007669"/>
    <property type="project" value="UniProtKB-EC"/>
</dbReference>
<dbReference type="AlphaFoldDB" id="A0A099NVU9"/>
<keyword evidence="4" id="KW-0949">S-adenosyl-L-methionine</keyword>
<evidence type="ECO:0000313" key="7">
    <source>
        <dbReference type="EMBL" id="KGK36740.1"/>
    </source>
</evidence>
<feature type="domain" description="Methyltransferase small" evidence="6">
    <location>
        <begin position="87"/>
        <end position="182"/>
    </location>
</feature>
<dbReference type="Gene3D" id="3.40.50.150">
    <property type="entry name" value="Vaccinia Virus protein VP39"/>
    <property type="match status" value="1"/>
</dbReference>
<evidence type="ECO:0000313" key="8">
    <source>
        <dbReference type="Proteomes" id="UP000029867"/>
    </source>
</evidence>
<keyword evidence="2" id="KW-0489">Methyltransferase</keyword>
<accession>A0A099NVU9</accession>
<dbReference type="InterPro" id="IPR050320">
    <property type="entry name" value="N5-glutamine_MTase"/>
</dbReference>
<evidence type="ECO:0000256" key="3">
    <source>
        <dbReference type="ARBA" id="ARBA00022679"/>
    </source>
</evidence>
<keyword evidence="3" id="KW-0808">Transferase</keyword>
<dbReference type="HOGENOM" id="CLU_018398_0_2_1"/>
<organism evidence="7 8">
    <name type="scientific">Pichia kudriavzevii</name>
    <name type="common">Yeast</name>
    <name type="synonym">Issatchenkia orientalis</name>
    <dbReference type="NCBI Taxonomy" id="4909"/>
    <lineage>
        <taxon>Eukaryota</taxon>
        <taxon>Fungi</taxon>
        <taxon>Dikarya</taxon>
        <taxon>Ascomycota</taxon>
        <taxon>Saccharomycotina</taxon>
        <taxon>Pichiomycetes</taxon>
        <taxon>Pichiales</taxon>
        <taxon>Pichiaceae</taxon>
        <taxon>Pichia</taxon>
    </lineage>
</organism>
<dbReference type="PROSITE" id="PS00092">
    <property type="entry name" value="N6_MTASE"/>
    <property type="match status" value="1"/>
</dbReference>
<dbReference type="InterPro" id="IPR007848">
    <property type="entry name" value="Small_mtfrase_dom"/>
</dbReference>
<dbReference type="Proteomes" id="UP000029867">
    <property type="component" value="Unassembled WGS sequence"/>
</dbReference>
<reference evidence="8" key="1">
    <citation type="journal article" date="2014" name="Microb. Cell Fact.">
        <title>Exploiting Issatchenkia orientalis SD108 for succinic acid production.</title>
        <authorList>
            <person name="Xiao H."/>
            <person name="Shao Z."/>
            <person name="Jiang Y."/>
            <person name="Dole S."/>
            <person name="Zhao H."/>
        </authorList>
    </citation>
    <scope>NUCLEOTIDE SEQUENCE [LARGE SCALE GENOMIC DNA]</scope>
    <source>
        <strain evidence="8">SD108</strain>
    </source>
</reference>
<gene>
    <name evidence="7" type="ORF">JL09_g4115</name>
</gene>
<dbReference type="EC" id="2.1.1.297" evidence="1"/>
<evidence type="ECO:0000259" key="6">
    <source>
        <dbReference type="Pfam" id="PF05175"/>
    </source>
</evidence>
<dbReference type="InterPro" id="IPR004556">
    <property type="entry name" value="HemK-like"/>
</dbReference>
<evidence type="ECO:0000256" key="4">
    <source>
        <dbReference type="ARBA" id="ARBA00022691"/>
    </source>
</evidence>
<dbReference type="GO" id="GO:0003676">
    <property type="term" value="F:nucleic acid binding"/>
    <property type="evidence" value="ECO:0007669"/>
    <property type="project" value="InterPro"/>
</dbReference>
<evidence type="ECO:0000256" key="5">
    <source>
        <dbReference type="ARBA" id="ARBA00048391"/>
    </source>
</evidence>
<dbReference type="GO" id="GO:0032259">
    <property type="term" value="P:methylation"/>
    <property type="evidence" value="ECO:0007669"/>
    <property type="project" value="UniProtKB-KW"/>
</dbReference>
<sequence length="287" mass="32354">MSRLLIESMVRTISKSFPLEQARREAMWISKELPQSQWINASKKRSQLVPLQYILGTQPFGKLDLMCKPGVLIPRLDTEEWVLESASLLQHVQIDRIIDYCTGSGCIGLGYASELVKVGRIDMIDYKNDAIKLSTDNSIRNEVDLNIPVSIKEGNLLQGFLPMDPVIADPARNNILVSNPPYIPEGDLHGPEVEPSVSKYEPADALLGDLEFYEALCDKIINPFPSFKGFIFELGYFSQAKLVSELLNRNEWTIGIRNDSSGNLRNVIGWRKHSEFKVLEGMINKCL</sequence>
<dbReference type="Pfam" id="PF05175">
    <property type="entry name" value="MTS"/>
    <property type="match status" value="1"/>
</dbReference>
<dbReference type="SUPFAM" id="SSF53335">
    <property type="entry name" value="S-adenosyl-L-methionine-dependent methyltransferases"/>
    <property type="match status" value="1"/>
</dbReference>
<comment type="catalytic activity">
    <reaction evidence="5">
        <text>L-glutaminyl-[peptide chain release factor] + S-adenosyl-L-methionine = N(5)-methyl-L-glutaminyl-[peptide chain release factor] + S-adenosyl-L-homocysteine + H(+)</text>
        <dbReference type="Rhea" id="RHEA:42896"/>
        <dbReference type="Rhea" id="RHEA-COMP:10271"/>
        <dbReference type="Rhea" id="RHEA-COMP:10272"/>
        <dbReference type="ChEBI" id="CHEBI:15378"/>
        <dbReference type="ChEBI" id="CHEBI:30011"/>
        <dbReference type="ChEBI" id="CHEBI:57856"/>
        <dbReference type="ChEBI" id="CHEBI:59789"/>
        <dbReference type="ChEBI" id="CHEBI:61891"/>
        <dbReference type="EC" id="2.1.1.297"/>
    </reaction>
</comment>
<dbReference type="GO" id="GO:0005739">
    <property type="term" value="C:mitochondrion"/>
    <property type="evidence" value="ECO:0007669"/>
    <property type="project" value="TreeGrafter"/>
</dbReference>
<protein>
    <recommendedName>
        <fullName evidence="1">peptide chain release factor N(5)-glutamine methyltransferase</fullName>
        <ecNumber evidence="1">2.1.1.297</ecNumber>
    </recommendedName>
</protein>
<dbReference type="PANTHER" id="PTHR18895">
    <property type="entry name" value="HEMK METHYLTRANSFERASE"/>
    <property type="match status" value="1"/>
</dbReference>
<dbReference type="InterPro" id="IPR029063">
    <property type="entry name" value="SAM-dependent_MTases_sf"/>
</dbReference>
<comment type="caution">
    <text evidence="7">The sequence shown here is derived from an EMBL/GenBank/DDBJ whole genome shotgun (WGS) entry which is preliminary data.</text>
</comment>
<proteinExistence type="predicted"/>
<dbReference type="InterPro" id="IPR002052">
    <property type="entry name" value="DNA_methylase_N6_adenine_CS"/>
</dbReference>
<dbReference type="PANTHER" id="PTHR18895:SF74">
    <property type="entry name" value="MTRF1L RELEASE FACTOR GLUTAMINE METHYLTRANSFERASE"/>
    <property type="match status" value="1"/>
</dbReference>
<dbReference type="GO" id="GO:0006451">
    <property type="term" value="P:translational readthrough"/>
    <property type="evidence" value="ECO:0007669"/>
    <property type="project" value="EnsemblFungi"/>
</dbReference>
<evidence type="ECO:0000256" key="2">
    <source>
        <dbReference type="ARBA" id="ARBA00022603"/>
    </source>
</evidence>
<dbReference type="EMBL" id="JQFK01000055">
    <property type="protein sequence ID" value="KGK36740.1"/>
    <property type="molecule type" value="Genomic_DNA"/>
</dbReference>
<evidence type="ECO:0000256" key="1">
    <source>
        <dbReference type="ARBA" id="ARBA00012771"/>
    </source>
</evidence>
<name>A0A099NVU9_PICKU</name>
<dbReference type="eggNOG" id="KOG2904">
    <property type="taxonomic scope" value="Eukaryota"/>
</dbReference>
<dbReference type="VEuPathDB" id="FungiDB:C5L36_0D06450"/>
<dbReference type="NCBIfam" id="TIGR00536">
    <property type="entry name" value="hemK_fam"/>
    <property type="match status" value="1"/>
</dbReference>